<protein>
    <submittedName>
        <fullName evidence="1">AGAP012454-PA</fullName>
    </submittedName>
</protein>
<reference evidence="1" key="5">
    <citation type="submission" date="2011-05" db="EMBL/GenBank/DDBJ databases">
        <authorList>
            <consortium name="VectorBase"/>
        </authorList>
    </citation>
    <scope>NUCLEOTIDE SEQUENCE</scope>
    <source>
        <strain evidence="1">PEST</strain>
    </source>
</reference>
<dbReference type="VEuPathDB" id="VectorBase:AGAP012454"/>
<name>A0NB23_ANOGA</name>
<reference evidence="1 3" key="1">
    <citation type="journal article" date="2002" name="Science">
        <title>The genome sequence of the malaria mosquito Anopheles gambiae.</title>
        <authorList>
            <person name="Holt R.A."/>
            <person name="Subramanian G.M."/>
            <person name="Halpern A."/>
            <person name="Sutton G.G."/>
            <person name="Charlab R."/>
            <person name="Nusskern D.R."/>
            <person name="Wincker P."/>
            <person name="Clark A.G."/>
            <person name="Ribeiro J.M."/>
            <person name="Wides R."/>
            <person name="Salzberg S.L."/>
            <person name="Loftus B."/>
            <person name="Yandell M."/>
            <person name="Majoros W.H."/>
            <person name="Rusch D.B."/>
            <person name="Lai Z."/>
            <person name="Kraft C.L."/>
            <person name="Abril J.F."/>
            <person name="Anthouard V."/>
            <person name="Arensburger P."/>
            <person name="Atkinson P.W."/>
            <person name="Baden H."/>
            <person name="de Berardinis V."/>
            <person name="Baldwin D."/>
            <person name="Benes V."/>
            <person name="Biedler J."/>
            <person name="Blass C."/>
            <person name="Bolanos R."/>
            <person name="Boscus D."/>
            <person name="Barnstead M."/>
            <person name="Cai S."/>
            <person name="Center A."/>
            <person name="Chaturverdi K."/>
            <person name="Christophides G.K."/>
            <person name="Chrystal M.A."/>
            <person name="Clamp M."/>
            <person name="Cravchik A."/>
            <person name="Curwen V."/>
            <person name="Dana A."/>
            <person name="Delcher A."/>
            <person name="Dew I."/>
            <person name="Evans C.A."/>
            <person name="Flanigan M."/>
            <person name="Grundschober-Freimoser A."/>
            <person name="Friedli L."/>
            <person name="Gu Z."/>
            <person name="Guan P."/>
            <person name="Guigo R."/>
            <person name="Hillenmeyer M.E."/>
            <person name="Hladun S.L."/>
            <person name="Hogan J.R."/>
            <person name="Hong Y.S."/>
            <person name="Hoover J."/>
            <person name="Jaillon O."/>
            <person name="Ke Z."/>
            <person name="Kodira C."/>
            <person name="Kokoza E."/>
            <person name="Koutsos A."/>
            <person name="Letunic I."/>
            <person name="Levitsky A."/>
            <person name="Liang Y."/>
            <person name="Lin J.J."/>
            <person name="Lobo N.F."/>
            <person name="Lopez J.R."/>
            <person name="Malek J.A."/>
            <person name="McIntosh T.C."/>
            <person name="Meister S."/>
            <person name="Miller J."/>
            <person name="Mobarry C."/>
            <person name="Mongin E."/>
            <person name="Murphy S.D."/>
            <person name="O'Brochta D.A."/>
            <person name="Pfannkoch C."/>
            <person name="Qi R."/>
            <person name="Regier M.A."/>
            <person name="Remington K."/>
            <person name="Shao H."/>
            <person name="Sharakhova M.V."/>
            <person name="Sitter C.D."/>
            <person name="Shetty J."/>
            <person name="Smith T.J."/>
            <person name="Strong R."/>
            <person name="Sun J."/>
            <person name="Thomasova D."/>
            <person name="Ton L.Q."/>
            <person name="Topalis P."/>
            <person name="Tu Z."/>
            <person name="Unger M.F."/>
            <person name="Walenz B."/>
            <person name="Wang A."/>
            <person name="Wang J."/>
            <person name="Wang M."/>
            <person name="Wang X."/>
            <person name="Woodford K.J."/>
            <person name="Wortman J.R."/>
            <person name="Wu M."/>
            <person name="Yao A."/>
            <person name="Zdobnov E.M."/>
            <person name="Zhang H."/>
            <person name="Zhao Q."/>
            <person name="Zhao S."/>
            <person name="Zhu S.C."/>
            <person name="Zhimulev I."/>
            <person name="Coluzzi M."/>
            <person name="della Torre A."/>
            <person name="Roth C.W."/>
            <person name="Louis C."/>
            <person name="Kalush F."/>
            <person name="Mural R.J."/>
            <person name="Myers E.W."/>
            <person name="Adams M.D."/>
            <person name="Smith H.O."/>
            <person name="Broder S."/>
            <person name="Gardner M.J."/>
            <person name="Fraser C.M."/>
            <person name="Birney E."/>
            <person name="Bork P."/>
            <person name="Brey P.T."/>
            <person name="Venter J.C."/>
            <person name="Weissenbach J."/>
            <person name="Kafatos F.C."/>
            <person name="Collins F.H."/>
            <person name="Hoffman S.L."/>
        </authorList>
    </citation>
    <scope>NUCLEOTIDE SEQUENCE [LARGE SCALE GENOMIC DNA]</scope>
    <source>
        <strain evidence="1 3">PEST</strain>
    </source>
</reference>
<dbReference type="HOGENOM" id="CLU_2374475_0_0_1"/>
<sequence>MKCTIVGDLEGHRMYFRYGEQCAPRNHKDFCDDKYPTHVNNPTPFTSLLGCDIVDDFVSAEDMHLIYKGVEAKFATFVDKWLPWRCLLLATSPAT</sequence>
<reference evidence="1 3" key="3">
    <citation type="journal article" date="2004" name="Trends Parasitol.">
        <title>The Anopheles gambiae genome: an update.</title>
        <authorList>
            <person name="Mongin E."/>
            <person name="Louis C."/>
            <person name="Holt R.A."/>
            <person name="Birney E."/>
            <person name="Collins F.H."/>
        </authorList>
    </citation>
    <scope>NUCLEOTIDE SEQUENCE [LARGE SCALE GENOMIC DNA]</scope>
    <source>
        <strain evidence="1 3">PEST</strain>
    </source>
</reference>
<proteinExistence type="predicted"/>
<dbReference type="InParanoid" id="A0NB23"/>
<dbReference type="Proteomes" id="UP000007062">
    <property type="component" value="Unassembled WGS sequence"/>
</dbReference>
<dbReference type="VEuPathDB" id="VectorBase:AGAMI1_005716"/>
<dbReference type="AlphaFoldDB" id="A0NB23"/>
<reference evidence="1" key="2">
    <citation type="submission" date="2002-03" db="EMBL/GenBank/DDBJ databases">
        <authorList>
            <consortium name="The Anopheles Genome Sequencing Consortium"/>
        </authorList>
    </citation>
    <scope>NUCLEOTIDE SEQUENCE</scope>
    <source>
        <strain evidence="1">PEST</strain>
    </source>
</reference>
<keyword evidence="3" id="KW-1185">Reference proteome</keyword>
<gene>
    <name evidence="2" type="primary">4578469</name>
    <name evidence="1" type="ORF">AgaP_AGAP012454</name>
</gene>
<accession>A0NB23</accession>
<dbReference type="PaxDb" id="7165-AGAP012454-PA"/>
<evidence type="ECO:0000313" key="3">
    <source>
        <dbReference type="Proteomes" id="UP000007062"/>
    </source>
</evidence>
<organism evidence="1">
    <name type="scientific">Anopheles gambiae</name>
    <name type="common">African malaria mosquito</name>
    <dbReference type="NCBI Taxonomy" id="7165"/>
    <lineage>
        <taxon>Eukaryota</taxon>
        <taxon>Metazoa</taxon>
        <taxon>Ecdysozoa</taxon>
        <taxon>Arthropoda</taxon>
        <taxon>Hexapoda</taxon>
        <taxon>Insecta</taxon>
        <taxon>Pterygota</taxon>
        <taxon>Neoptera</taxon>
        <taxon>Endopterygota</taxon>
        <taxon>Diptera</taxon>
        <taxon>Nematocera</taxon>
        <taxon>Culicoidea</taxon>
        <taxon>Culicidae</taxon>
        <taxon>Anophelinae</taxon>
        <taxon>Anopheles</taxon>
    </lineage>
</organism>
<dbReference type="KEGG" id="aga:4578469"/>
<reference evidence="2" key="6">
    <citation type="submission" date="2020-05" db="UniProtKB">
        <authorList>
            <consortium name="EnsemblMetazoa"/>
        </authorList>
    </citation>
    <scope>IDENTIFICATION</scope>
    <source>
        <strain evidence="2">PEST</strain>
    </source>
</reference>
<dbReference type="EMBL" id="AAAB01008181">
    <property type="protein sequence ID" value="EAU77812.1"/>
    <property type="molecule type" value="Genomic_DNA"/>
</dbReference>
<evidence type="ECO:0000313" key="2">
    <source>
        <dbReference type="EnsemblMetazoa" id="AGAP012454-PA"/>
    </source>
</evidence>
<dbReference type="EnsemblMetazoa" id="AGAP012454-RA">
    <property type="protein sequence ID" value="AGAP012454-PA"/>
    <property type="gene ID" value="AGAP012454"/>
</dbReference>
<evidence type="ECO:0000313" key="1">
    <source>
        <dbReference type="EMBL" id="EAU77812.1"/>
    </source>
</evidence>
<reference evidence="1 3" key="4">
    <citation type="journal article" date="2007" name="Genome Biol.">
        <title>Update of the Anopheles gambiae PEST genome assembly.</title>
        <authorList>
            <person name="Sharakhova M.V."/>
            <person name="Hammond M.P."/>
            <person name="Lobo N.F."/>
            <person name="Krzywinski J."/>
            <person name="Unger M.F."/>
            <person name="Hillenmeyer M.E."/>
            <person name="Bruggner R.V."/>
            <person name="Birney E."/>
            <person name="Collins F.H."/>
        </authorList>
    </citation>
    <scope>NUCLEOTIDE SEQUENCE [LARGE SCALE GENOMIC DNA]</scope>
    <source>
        <strain evidence="1 3">PEST</strain>
    </source>
</reference>